<dbReference type="InterPro" id="IPR001806">
    <property type="entry name" value="Small_GTPase"/>
</dbReference>
<feature type="compositionally biased region" description="Gly residues" evidence="8">
    <location>
        <begin position="131"/>
        <end position="142"/>
    </location>
</feature>
<evidence type="ECO:0000256" key="2">
    <source>
        <dbReference type="ARBA" id="ARBA00006270"/>
    </source>
</evidence>
<dbReference type="GO" id="GO:0003925">
    <property type="term" value="F:G protein activity"/>
    <property type="evidence" value="ECO:0007669"/>
    <property type="project" value="UniProtKB-EC"/>
</dbReference>
<dbReference type="EC" id="3.6.5.2" evidence="3"/>
<gene>
    <name evidence="9" type="ORF">NHX12_026413</name>
</gene>
<dbReference type="Gene3D" id="3.40.50.300">
    <property type="entry name" value="P-loop containing nucleotide triphosphate hydrolases"/>
    <property type="match status" value="1"/>
</dbReference>
<dbReference type="PRINTS" id="PR00449">
    <property type="entry name" value="RASTRNSFRMNG"/>
</dbReference>
<keyword evidence="6" id="KW-0449">Lipoprotein</keyword>
<name>A0A9Q0IQR8_9TELE</name>
<proteinExistence type="inferred from homology"/>
<evidence type="ECO:0000256" key="6">
    <source>
        <dbReference type="ARBA" id="ARBA00023289"/>
    </source>
</evidence>
<dbReference type="Pfam" id="PF00071">
    <property type="entry name" value="Ras"/>
    <property type="match status" value="1"/>
</dbReference>
<keyword evidence="10" id="KW-1185">Reference proteome</keyword>
<dbReference type="GO" id="GO:0016020">
    <property type="term" value="C:membrane"/>
    <property type="evidence" value="ECO:0007669"/>
    <property type="project" value="UniProtKB-SubCell"/>
</dbReference>
<feature type="region of interest" description="Disordered" evidence="8">
    <location>
        <begin position="128"/>
        <end position="148"/>
    </location>
</feature>
<evidence type="ECO:0000256" key="8">
    <source>
        <dbReference type="SAM" id="MobiDB-lite"/>
    </source>
</evidence>
<evidence type="ECO:0000313" key="9">
    <source>
        <dbReference type="EMBL" id="KAJ3606895.1"/>
    </source>
</evidence>
<organism evidence="9 10">
    <name type="scientific">Muraenolepis orangiensis</name>
    <name type="common">Patagonian moray cod</name>
    <dbReference type="NCBI Taxonomy" id="630683"/>
    <lineage>
        <taxon>Eukaryota</taxon>
        <taxon>Metazoa</taxon>
        <taxon>Chordata</taxon>
        <taxon>Craniata</taxon>
        <taxon>Vertebrata</taxon>
        <taxon>Euteleostomi</taxon>
        <taxon>Actinopterygii</taxon>
        <taxon>Neopterygii</taxon>
        <taxon>Teleostei</taxon>
        <taxon>Neoteleostei</taxon>
        <taxon>Acanthomorphata</taxon>
        <taxon>Zeiogadaria</taxon>
        <taxon>Gadariae</taxon>
        <taxon>Gadiformes</taxon>
        <taxon>Muraenolepidoidei</taxon>
        <taxon>Muraenolepididae</taxon>
        <taxon>Muraenolepis</taxon>
    </lineage>
</organism>
<evidence type="ECO:0000256" key="7">
    <source>
        <dbReference type="ARBA" id="ARBA00047660"/>
    </source>
</evidence>
<comment type="caution">
    <text evidence="9">The sequence shown here is derived from an EMBL/GenBank/DDBJ whole genome shotgun (WGS) entry which is preliminary data.</text>
</comment>
<dbReference type="InterPro" id="IPR050305">
    <property type="entry name" value="Small_GTPase_Rab"/>
</dbReference>
<dbReference type="SMART" id="SM00175">
    <property type="entry name" value="RAB"/>
    <property type="match status" value="1"/>
</dbReference>
<keyword evidence="4" id="KW-0547">Nucleotide-binding</keyword>
<keyword evidence="5" id="KW-0342">GTP-binding</keyword>
<dbReference type="Proteomes" id="UP001148018">
    <property type="component" value="Unassembled WGS sequence"/>
</dbReference>
<dbReference type="InterPro" id="IPR027417">
    <property type="entry name" value="P-loop_NTPase"/>
</dbReference>
<keyword evidence="6" id="KW-0636">Prenylation</keyword>
<comment type="subcellular location">
    <subcellularLocation>
        <location evidence="1">Membrane</location>
        <topology evidence="1">Lipid-anchor</topology>
    </subcellularLocation>
</comment>
<evidence type="ECO:0000256" key="1">
    <source>
        <dbReference type="ARBA" id="ARBA00004635"/>
    </source>
</evidence>
<evidence type="ECO:0000256" key="4">
    <source>
        <dbReference type="ARBA" id="ARBA00022741"/>
    </source>
</evidence>
<evidence type="ECO:0000256" key="5">
    <source>
        <dbReference type="ARBA" id="ARBA00023134"/>
    </source>
</evidence>
<dbReference type="PANTHER" id="PTHR47980">
    <property type="entry name" value="LD44762P"/>
    <property type="match status" value="1"/>
</dbReference>
<reference evidence="9" key="1">
    <citation type="submission" date="2022-07" db="EMBL/GenBank/DDBJ databases">
        <title>Chromosome-level genome of Muraenolepis orangiensis.</title>
        <authorList>
            <person name="Kim J."/>
        </authorList>
    </citation>
    <scope>NUCLEOTIDE SEQUENCE</scope>
    <source>
        <strain evidence="9">KU_S4_2022</strain>
        <tissue evidence="9">Muscle</tissue>
    </source>
</reference>
<dbReference type="OrthoDB" id="265044at2759"/>
<accession>A0A9Q0IQR8</accession>
<comment type="catalytic activity">
    <reaction evidence="7">
        <text>GTP + H2O = GDP + phosphate + H(+)</text>
        <dbReference type="Rhea" id="RHEA:19669"/>
        <dbReference type="ChEBI" id="CHEBI:15377"/>
        <dbReference type="ChEBI" id="CHEBI:15378"/>
        <dbReference type="ChEBI" id="CHEBI:37565"/>
        <dbReference type="ChEBI" id="CHEBI:43474"/>
        <dbReference type="ChEBI" id="CHEBI:58189"/>
        <dbReference type="EC" id="3.6.5.2"/>
    </reaction>
    <physiologicalReaction direction="left-to-right" evidence="7">
        <dbReference type="Rhea" id="RHEA:19670"/>
    </physiologicalReaction>
</comment>
<sequence length="148" mass="16169">MCWRSLTQKVGLSPRYPIHANSTSNWRSFSPGLPTQCAVQYAPDKVQKVLVGNKSDDVGKRQVATEQAHKLAESYGMDFFETSAYNNNNITECFTRLAEQVLAANKKDLDLLRMSITEELDLTALEDEEGIGGGSAGTGGDSSKGCWC</sequence>
<dbReference type="GO" id="GO:0005525">
    <property type="term" value="F:GTP binding"/>
    <property type="evidence" value="ECO:0007669"/>
    <property type="project" value="UniProtKB-KW"/>
</dbReference>
<dbReference type="SMART" id="SM00173">
    <property type="entry name" value="RAS"/>
    <property type="match status" value="1"/>
</dbReference>
<dbReference type="SUPFAM" id="SSF52540">
    <property type="entry name" value="P-loop containing nucleoside triphosphate hydrolases"/>
    <property type="match status" value="1"/>
</dbReference>
<protein>
    <recommendedName>
        <fullName evidence="3">small monomeric GTPase</fullName>
        <ecNumber evidence="3">3.6.5.2</ecNumber>
    </recommendedName>
</protein>
<dbReference type="PROSITE" id="PS51421">
    <property type="entry name" value="RAS"/>
    <property type="match status" value="1"/>
</dbReference>
<evidence type="ECO:0000313" key="10">
    <source>
        <dbReference type="Proteomes" id="UP001148018"/>
    </source>
</evidence>
<dbReference type="AlphaFoldDB" id="A0A9Q0IQR8"/>
<dbReference type="PROSITE" id="PS51419">
    <property type="entry name" value="RAB"/>
    <property type="match status" value="1"/>
</dbReference>
<comment type="similarity">
    <text evidence="2">Belongs to the small GTPase superfamily. Rab family.</text>
</comment>
<evidence type="ECO:0000256" key="3">
    <source>
        <dbReference type="ARBA" id="ARBA00011984"/>
    </source>
</evidence>
<dbReference type="EMBL" id="JANIIK010000042">
    <property type="protein sequence ID" value="KAJ3606895.1"/>
    <property type="molecule type" value="Genomic_DNA"/>
</dbReference>